<dbReference type="Gene3D" id="3.30.530.20">
    <property type="match status" value="1"/>
</dbReference>
<dbReference type="InterPro" id="IPR005031">
    <property type="entry name" value="COQ10_START"/>
</dbReference>
<comment type="caution">
    <text evidence="3">The sequence shown here is derived from an EMBL/GenBank/DDBJ whole genome shotgun (WGS) entry which is preliminary data.</text>
</comment>
<accession>A0ABN2C4L1</accession>
<keyword evidence="4" id="KW-1185">Reference proteome</keyword>
<evidence type="ECO:0000256" key="1">
    <source>
        <dbReference type="SAM" id="MobiDB-lite"/>
    </source>
</evidence>
<evidence type="ECO:0000313" key="4">
    <source>
        <dbReference type="Proteomes" id="UP001501470"/>
    </source>
</evidence>
<sequence length="409" mass="45348">MTSETRGAPGGGIGAHLSRLLVQELQNFAGALGRRALTAVQDRVEGKIGDLTGRLNEYAEQSGSPKLVAAAKGAEELAGGGSPMKAAAKGGLAGGWAKIKKLFGGGRSATRKLKVTSILEWADVGVPIRVAYNQWTSFEEFPKFTKKVEKVERQDEDKLHWRAQIFLSHRDWESNIVLQEPDERIVWRSKGAKGYVNGAVSFHALTPTLTRIVLVLEYYPKGLFERTGNLWRAQGRRARLEFKHFVRHTMTQTILNPDEVDGWRGIIRDGEVVLDHETAMQQEREREEQEQQEEPDSGKQGERAEDETGEAETEEGETEEGETEEGETGEGETGEGETGEGETEEGETEEEGDETRAEAEEGGEDEGDEEEAPQARPRRRAVPRRTGAETRDRRGPEPGDRRKRSSARG</sequence>
<organism evidence="3 4">
    <name type="scientific">Dactylosporangium maewongense</name>
    <dbReference type="NCBI Taxonomy" id="634393"/>
    <lineage>
        <taxon>Bacteria</taxon>
        <taxon>Bacillati</taxon>
        <taxon>Actinomycetota</taxon>
        <taxon>Actinomycetes</taxon>
        <taxon>Micromonosporales</taxon>
        <taxon>Micromonosporaceae</taxon>
        <taxon>Dactylosporangium</taxon>
    </lineage>
</organism>
<feature type="compositionally biased region" description="Acidic residues" evidence="1">
    <location>
        <begin position="304"/>
        <end position="353"/>
    </location>
</feature>
<feature type="domain" description="Coenzyme Q-binding protein COQ10 START" evidence="2">
    <location>
        <begin position="124"/>
        <end position="246"/>
    </location>
</feature>
<feature type="compositionally biased region" description="Acidic residues" evidence="1">
    <location>
        <begin position="360"/>
        <end position="372"/>
    </location>
</feature>
<dbReference type="PANTHER" id="PTHR33824:SF7">
    <property type="entry name" value="POLYKETIDE CYCLASE_DEHYDRASE AND LIPID TRANSPORT SUPERFAMILY PROTEIN"/>
    <property type="match status" value="1"/>
</dbReference>
<gene>
    <name evidence="3" type="ORF">GCM10009827_085830</name>
</gene>
<dbReference type="EMBL" id="BAAAQD010000022">
    <property type="protein sequence ID" value="GAA1552001.1"/>
    <property type="molecule type" value="Genomic_DNA"/>
</dbReference>
<feature type="region of interest" description="Disordered" evidence="1">
    <location>
        <begin position="279"/>
        <end position="409"/>
    </location>
</feature>
<dbReference type="RefSeq" id="WP_344509637.1">
    <property type="nucleotide sequence ID" value="NZ_BAAAQD010000022.1"/>
</dbReference>
<dbReference type="InterPro" id="IPR023393">
    <property type="entry name" value="START-like_dom_sf"/>
</dbReference>
<dbReference type="PANTHER" id="PTHR33824">
    <property type="entry name" value="POLYKETIDE CYCLASE/DEHYDRASE AND LIPID TRANSPORT SUPERFAMILY PROTEIN"/>
    <property type="match status" value="1"/>
</dbReference>
<reference evidence="3 4" key="1">
    <citation type="journal article" date="2019" name="Int. J. Syst. Evol. Microbiol.">
        <title>The Global Catalogue of Microorganisms (GCM) 10K type strain sequencing project: providing services to taxonomists for standard genome sequencing and annotation.</title>
        <authorList>
            <consortium name="The Broad Institute Genomics Platform"/>
            <consortium name="The Broad Institute Genome Sequencing Center for Infectious Disease"/>
            <person name="Wu L."/>
            <person name="Ma J."/>
        </authorList>
    </citation>
    <scope>NUCLEOTIDE SEQUENCE [LARGE SCALE GENOMIC DNA]</scope>
    <source>
        <strain evidence="3 4">JCM 15933</strain>
    </source>
</reference>
<evidence type="ECO:0000313" key="3">
    <source>
        <dbReference type="EMBL" id="GAA1552001.1"/>
    </source>
</evidence>
<evidence type="ECO:0000259" key="2">
    <source>
        <dbReference type="Pfam" id="PF03364"/>
    </source>
</evidence>
<feature type="compositionally biased region" description="Basic and acidic residues" evidence="1">
    <location>
        <begin position="386"/>
        <end position="400"/>
    </location>
</feature>
<feature type="compositionally biased region" description="Basic and acidic residues" evidence="1">
    <location>
        <begin position="279"/>
        <end position="289"/>
    </location>
</feature>
<dbReference type="Pfam" id="PF03364">
    <property type="entry name" value="Polyketide_cyc"/>
    <property type="match status" value="1"/>
</dbReference>
<dbReference type="Proteomes" id="UP001501470">
    <property type="component" value="Unassembled WGS sequence"/>
</dbReference>
<dbReference type="InterPro" id="IPR047137">
    <property type="entry name" value="ORF3"/>
</dbReference>
<name>A0ABN2C4L1_9ACTN</name>
<dbReference type="CDD" id="cd07817">
    <property type="entry name" value="SRPBCC_8"/>
    <property type="match status" value="1"/>
</dbReference>
<protein>
    <recommendedName>
        <fullName evidence="2">Coenzyme Q-binding protein COQ10 START domain-containing protein</fullName>
    </recommendedName>
</protein>
<dbReference type="SUPFAM" id="SSF55961">
    <property type="entry name" value="Bet v1-like"/>
    <property type="match status" value="1"/>
</dbReference>
<proteinExistence type="predicted"/>